<keyword evidence="3" id="KW-0696">RNA-directed RNA polymerase</keyword>
<dbReference type="InterPro" id="IPR001730">
    <property type="entry name" value="Potyv_NIa-pro_dom"/>
</dbReference>
<keyword evidence="8" id="KW-0167">Capsid protein</keyword>
<feature type="transmembrane region" description="Helical" evidence="20">
    <location>
        <begin position="296"/>
        <end position="318"/>
    </location>
</feature>
<evidence type="ECO:0000313" key="24">
    <source>
        <dbReference type="EMBL" id="BAP59959.1"/>
    </source>
</evidence>
<dbReference type="InterPro" id="IPR007094">
    <property type="entry name" value="RNA-dir_pol_PSvirus"/>
</dbReference>
<dbReference type="Gene3D" id="3.40.50.300">
    <property type="entry name" value="P-loop containing nucleotide triphosphate hydrolases"/>
    <property type="match status" value="2"/>
</dbReference>
<evidence type="ECO:0000256" key="10">
    <source>
        <dbReference type="ARBA" id="ARBA00022695"/>
    </source>
</evidence>
<dbReference type="SUPFAM" id="SSF52540">
    <property type="entry name" value="P-loop containing nucleoside triphosphate hydrolases"/>
    <property type="match status" value="2"/>
</dbReference>
<evidence type="ECO:0000256" key="14">
    <source>
        <dbReference type="ARBA" id="ARBA00022840"/>
    </source>
</evidence>
<evidence type="ECO:0000256" key="17">
    <source>
        <dbReference type="ARBA" id="ARBA00034108"/>
    </source>
</evidence>
<evidence type="ECO:0000256" key="16">
    <source>
        <dbReference type="ARBA" id="ARBA00022953"/>
    </source>
</evidence>
<feature type="region of interest" description="Disordered" evidence="19">
    <location>
        <begin position="2177"/>
        <end position="2202"/>
    </location>
</feature>
<dbReference type="InterPro" id="IPR043504">
    <property type="entry name" value="Peptidase_S1_PA_chymotrypsin"/>
</dbReference>
<dbReference type="CDD" id="cd23175">
    <property type="entry name" value="ps-ssRNAv_Potyviridae_RdRp"/>
    <property type="match status" value="1"/>
</dbReference>
<evidence type="ECO:0000256" key="8">
    <source>
        <dbReference type="ARBA" id="ARBA00022561"/>
    </source>
</evidence>
<evidence type="ECO:0000256" key="4">
    <source>
        <dbReference type="ARBA" id="ARBA00022488"/>
    </source>
</evidence>
<evidence type="ECO:0000259" key="23">
    <source>
        <dbReference type="PROSITE" id="PS51436"/>
    </source>
</evidence>
<reference evidence="24" key="1">
    <citation type="submission" date="2014-03" db="EMBL/GenBank/DDBJ databases">
        <title>Complete nucleotide sequence of RNA1 of rym5-breaking Barley yellow mosaic virus.</title>
        <authorList>
            <person name="Shirako Y."/>
            <person name="Li H."/>
            <person name="Kato T."/>
            <person name="Sotome T."/>
        </authorList>
    </citation>
    <scope>NUCLEOTIDE SEQUENCE</scope>
    <source>
        <strain evidence="24">III</strain>
    </source>
</reference>
<evidence type="ECO:0000256" key="5">
    <source>
        <dbReference type="ARBA" id="ARBA00022497"/>
    </source>
</evidence>
<evidence type="ECO:0000259" key="22">
    <source>
        <dbReference type="PROSITE" id="PS51192"/>
    </source>
</evidence>
<keyword evidence="20" id="KW-1133">Transmembrane helix</keyword>
<dbReference type="PANTHER" id="PTHR43519">
    <property type="entry name" value="ATP-DEPENDENT RNA HELICASE HRPB"/>
    <property type="match status" value="1"/>
</dbReference>
<keyword evidence="14" id="KW-0067">ATP-binding</keyword>
<evidence type="ECO:0000256" key="11">
    <source>
        <dbReference type="ARBA" id="ARBA00022741"/>
    </source>
</evidence>
<keyword evidence="13" id="KW-0347">Helicase</keyword>
<dbReference type="GO" id="GO:0005198">
    <property type="term" value="F:structural molecule activity"/>
    <property type="evidence" value="ECO:0007669"/>
    <property type="project" value="InterPro"/>
</dbReference>
<evidence type="ECO:0000256" key="3">
    <source>
        <dbReference type="ARBA" id="ARBA00022484"/>
    </source>
</evidence>
<dbReference type="Pfam" id="PF00767">
    <property type="entry name" value="Poty_coat"/>
    <property type="match status" value="1"/>
</dbReference>
<feature type="domain" description="RdRp catalytic" evidence="21">
    <location>
        <begin position="1858"/>
        <end position="1982"/>
    </location>
</feature>
<comment type="function">
    <text evidence="18">Mediates the cap-independent, EIF4E-dependent translation of viral genomic RNAs. Binds to the cap-binding site of host EIF4E and thus interferes with the host EIF4E-dependent mRNA export and translation. VPg-RNA directly binds EIF4E and is a template for transcription. Also forms trimeric complexes with EIF4E-EIF4G, which are templates for translation.</text>
</comment>
<organismHost>
    <name type="scientific">Hordeum vulgare</name>
    <name type="common">Barley</name>
    <dbReference type="NCBI Taxonomy" id="4513"/>
</organismHost>
<dbReference type="InterPro" id="IPR043128">
    <property type="entry name" value="Rev_trsase/Diguanyl_cyclase"/>
</dbReference>
<dbReference type="InterPro" id="IPR001650">
    <property type="entry name" value="Helicase_C-like"/>
</dbReference>
<sequence>MEQTLAQAVSRKSKTDTPMAEERKHFSPMNFSANFVAPELFYSANVRKIKNIFKERSTTRFLDAISSDFELVAFLTLSPAHLMQLETVLRQEMRSCAVPIVTSDASFETVAVIKTALDGMRFHFGYTTLEKGWISMMRHAESCLQESSSSAVNDLQTQIKRVGSLLLSGKNRVEGCELSVLNLTARRFRIEYGLNGTYFGEHVAMLRDLKRYIYGTVPKEFLWAKTKKHSPFTIPAWIKRTPIDCFLFCLRVIPILHRFGVAMSLIYWSCVAAFNFPAFMAFLFKRQFAKYLAHSFAKHSIYFMFLTIVAILWAFRTFTSQKPKIVLQARSTAEKEKKLMMILASVVGITYLFDYDIAEALGNSLHKISRLSSYLLDDHQGIASRMFGASYGLQAGDSAEDAVTTIISDLLSVTFKIVDEDASQGTVEDASETTFHSWVGVNTLAGRNMSRPLQYSVNHTYALTPQNVQLQARAMADANNCWSMVVGHTGSGKSTYLPVQYSNYLSTKSDRRQQILICEPTQAATENVCAGVAANLGRAVYGRHEGWSRMGDHCIQVMTYGSALQCHAMDPSFISTFDAIFLDEAHDVKEHSLVFESICDTFKSVRKFYVSATPRDGSVCPEAARKYPLHVETSVCDSYRKFIAAQGGGDLLDISKHDTALVFLAGRPECIKAANAWNASVTGEKRAFSLSSDNFATDFSMLTERLKTHKTIIFTTNIIETGVTLSVDCVVDFGHTMRPCLDLNQKSLRLDRRRVTRNERQQRIGRAGRLKDGYAIVCGDVDRAVNVISPDVLYGAALLSFKHNVPFYMNETFESSWLEGVTKAQADTMTIFKLPIFLTRDLINADGSVAKEFLDVLKKHQFTTSDIKQAPSVTAKHIFPTWASYFSLHQALHYGDDKDEIPHELRYARVPFSVTTLSKFDWPALALACEKHRASMSNVFAGIEEPARVVTLQTNPANIQASITHLTHMSKNYKTLIENNQHVRQSMMTNVMYKWFSSTRITKDLDRNLRRCTDNLAVVEATLSSLRQILAGNTQVHATPHMQSTLEDIIGLQASDTLTEESLASALGIFVPKSNLFLLLATKGFKLVYVVCILLLVNLVYTGLRKWREHLKQKGSDEILTNTMPVSEGGEILAEVMKMEPKMRKNIKRDMDEAVESKLCGFTFVFPDDDKIGLEGKGNKYRPREDARLMYSTREDATFDAWNEKAKERRKKVTDKSEPELRRAYEKRPYFNFYDLQTDSNILEAIFFTTEGDEFFRTAEPNKDMNLVADKLRSFLDTKLVVGHHQRQMLEESATVIIKDTKGTAHHMDISQHDPDHLKQNGSGKIGYPEHRGQFRQEGSAKTTDYDLGVEFGTDTDDITLEASTGILLSQVGVDVATRVGRICIGTFNMNCYFYNDWILVPGHLQDRSGNVTIQFPDQTVQTTTDALNANGVKRFYGLDVIAIRRPAILRPRTKLVKAFAIEEPVIAQMVFVDAQGVRKFTQSDWARKEENSGRWSHKISTVLGMCGCPVLDVGKNRLIGIHVATNYTKKRNEFQPFTQEVVDFINGPGTKIPYCPWVFDRPACGYASHTALFEKPTTLTDIIHMQASDGLHNINNAIEGFGSSLRGQLVSPPTESTRQRFDKLFGSGSFELIGQMNKGLIDKHVIVGENDDVYDFMREHPTFTWLKDFMNEYAPSVLSYSAYYKDLCKYNRAKHVLTYNPEELHYATKGLIKMLEDAGLTQGSVRTPQQVISDIQWNTSAGPSYQGKKRDLCAHLSDDEVLHLAEVCRQQFLEGKSTGVWNGSLKAELRTIEKVEAEKTRVFTASPITSLFAMKFYVDDFNKKFYATNLKAPHTVGINKFGRGWEKLHDKLNRPGWLHGSGDGSRFDSSIDPFFFDVVKTIRKHFLPSEHHKAIDLIYDEILNTTICLANGMVIKKNVGNNSGQPSTVVDNTLVLMTAFLYAYIHKTGDRELALLNERFIFVCNGDDNKFAISPQFDEEFGHDFSPELVELGLTYEFDDITSDICENPYMSLTMVKTPFGVGFSLPVERIIAIMQWSKKGGVLHSYLAGISAIYESFNTPKLFKSIYAYLLWLTEEHEAEILAAMTQSSTALPIPSMLDVYRLHYGDDEIWLQAADPLTDAQKEDARIAAADRARFELADADRRRKVEADRVEAARVKKAADAALKPVNLTATRMPTEDDGKLKTPSGARIPSSAADGNWSVPATKQVNAGLTLKIPLNKLKSVPKSVMEHNNSVALESELKAWTDAVRTSLGITTDEAWIDALIPFIGWCCNNGTSDKHAENQVMQIDSGKGAVTEMSLSPFIVHARMNGGLRRIMRNYSDETVLLITNNKLVAHWSMKHGASANAKYAFDFFVPRSWMNPQDIEVSKQARLAALGTGTYNTMLTSDTTNLRKTTNHRVLDSDGHPELT</sequence>
<dbReference type="EMBL" id="AB920780">
    <property type="protein sequence ID" value="BAP59959.1"/>
    <property type="molecule type" value="Genomic_RNA"/>
</dbReference>
<keyword evidence="9" id="KW-0808">Transferase</keyword>
<keyword evidence="16" id="KW-0693">Viral RNA replication</keyword>
<dbReference type="GO" id="GO:0006508">
    <property type="term" value="P:proteolysis"/>
    <property type="evidence" value="ECO:0007669"/>
    <property type="project" value="InterPro"/>
</dbReference>
<dbReference type="SMART" id="SM00490">
    <property type="entry name" value="HELICc"/>
    <property type="match status" value="1"/>
</dbReference>
<dbReference type="Pfam" id="PF00680">
    <property type="entry name" value="RdRP_1"/>
    <property type="match status" value="1"/>
</dbReference>
<feature type="region of interest" description="Disordered" evidence="19">
    <location>
        <begin position="1"/>
        <end position="22"/>
    </location>
</feature>
<keyword evidence="15" id="KW-0946">Virion</keyword>
<dbReference type="PANTHER" id="PTHR43519:SF1">
    <property type="entry name" value="ATP-DEPENDENT RNA HELICASE HRPB"/>
    <property type="match status" value="1"/>
</dbReference>
<keyword evidence="11" id="KW-0547">Nucleotide-binding</keyword>
<dbReference type="GO" id="GO:0006351">
    <property type="term" value="P:DNA-templated transcription"/>
    <property type="evidence" value="ECO:0007669"/>
    <property type="project" value="InterPro"/>
</dbReference>
<accession>A0A090AQE9</accession>
<name>A0A090AQE9_BAYMV</name>
<feature type="domain" description="Peptidase C4" evidence="23">
    <location>
        <begin position="1359"/>
        <end position="1574"/>
    </location>
</feature>
<dbReference type="SMART" id="SM00487">
    <property type="entry name" value="DEXDc"/>
    <property type="match status" value="1"/>
</dbReference>
<evidence type="ECO:0000259" key="21">
    <source>
        <dbReference type="PROSITE" id="PS50507"/>
    </source>
</evidence>
<dbReference type="SUPFAM" id="SSF50494">
    <property type="entry name" value="Trypsin-like serine proteases"/>
    <property type="match status" value="1"/>
</dbReference>
<evidence type="ECO:0000256" key="18">
    <source>
        <dbReference type="ARBA" id="ARBA00045403"/>
    </source>
</evidence>
<dbReference type="InterPro" id="IPR027417">
    <property type="entry name" value="P-loop_NTPase"/>
</dbReference>
<evidence type="ECO:0000256" key="20">
    <source>
        <dbReference type="SAM" id="Phobius"/>
    </source>
</evidence>
<keyword evidence="7" id="KW-0597">Phosphoprotein</keyword>
<comment type="catalytic activity">
    <reaction evidence="1">
        <text>Hydrolyzes glutaminyl bonds, and activity is further restricted by preferences for the amino acids in P6 - P1' that vary with the species of potyvirus, e.g. Glu-Xaa-Xaa-Tyr-Xaa-Gln-|-(Ser or Gly) for the enzyme from tobacco etch virus. The natural substrate is the viral polyprotein, but other proteins and oligopeptides containing the appropriate consensus sequence are also cleaved.</text>
        <dbReference type="EC" id="3.4.22.44"/>
    </reaction>
</comment>
<dbReference type="GO" id="GO:0003968">
    <property type="term" value="F:RNA-directed RNA polymerase activity"/>
    <property type="evidence" value="ECO:0007669"/>
    <property type="project" value="UniProtKB-KW"/>
</dbReference>
<dbReference type="InterPro" id="IPR013648">
    <property type="entry name" value="PP_Potyviridae"/>
</dbReference>
<dbReference type="SUPFAM" id="SSF56672">
    <property type="entry name" value="DNA/RNA polymerases"/>
    <property type="match status" value="1"/>
</dbReference>
<dbReference type="GO" id="GO:0044161">
    <property type="term" value="C:host cell cytoplasmic vesicle"/>
    <property type="evidence" value="ECO:0007669"/>
    <property type="project" value="UniProtKB-SubCell"/>
</dbReference>
<protein>
    <submittedName>
        <fullName evidence="24">271-kDa polyprotein</fullName>
    </submittedName>
</protein>
<keyword evidence="12" id="KW-0378">Hydrolase</keyword>
<comment type="subcellular location">
    <subcellularLocation>
        <location evidence="17">Host cytoplasmic vesicle</location>
    </subcellularLocation>
    <subcellularLocation>
        <location evidence="2">Virion</location>
    </subcellularLocation>
</comment>
<dbReference type="Pfam" id="PF00863">
    <property type="entry name" value="Peptidase_C4"/>
    <property type="match status" value="1"/>
</dbReference>
<evidence type="ECO:0000256" key="9">
    <source>
        <dbReference type="ARBA" id="ARBA00022679"/>
    </source>
</evidence>
<organism evidence="24">
    <name type="scientific">Barley yellow mosaic virus</name>
    <name type="common">BaYMV</name>
    <dbReference type="NCBI Taxonomy" id="12465"/>
    <lineage>
        <taxon>Viruses</taxon>
        <taxon>Riboviria</taxon>
        <taxon>Orthornavirae</taxon>
        <taxon>Pisuviricota</taxon>
        <taxon>Stelpaviricetes</taxon>
        <taxon>Patatavirales</taxon>
        <taxon>Potyviridae</taxon>
        <taxon>Bymovirus</taxon>
        <taxon>Bymovirus hordeiluteum</taxon>
    </lineage>
</organism>
<dbReference type="PROSITE" id="PS51192">
    <property type="entry name" value="HELICASE_ATP_BIND_1"/>
    <property type="match status" value="1"/>
</dbReference>
<evidence type="ECO:0000256" key="7">
    <source>
        <dbReference type="ARBA" id="ARBA00022553"/>
    </source>
</evidence>
<evidence type="ECO:0000256" key="19">
    <source>
        <dbReference type="SAM" id="MobiDB-lite"/>
    </source>
</evidence>
<keyword evidence="5" id="KW-1139">Helical capsid protein</keyword>
<dbReference type="GO" id="GO:0004386">
    <property type="term" value="F:helicase activity"/>
    <property type="evidence" value="ECO:0007669"/>
    <property type="project" value="UniProtKB-KW"/>
</dbReference>
<dbReference type="InterPro" id="IPR011545">
    <property type="entry name" value="DEAD/DEAH_box_helicase_dom"/>
</dbReference>
<keyword evidence="6" id="KW-0191">Covalent protein-RNA linkage</keyword>
<dbReference type="GO" id="GO:0016818">
    <property type="term" value="F:hydrolase activity, acting on acid anhydrides, in phosphorus-containing anhydrides"/>
    <property type="evidence" value="ECO:0007669"/>
    <property type="project" value="InterPro"/>
</dbReference>
<dbReference type="GO" id="GO:0019029">
    <property type="term" value="C:helical viral capsid"/>
    <property type="evidence" value="ECO:0007669"/>
    <property type="project" value="UniProtKB-KW"/>
</dbReference>
<dbReference type="PROSITE" id="PS51436">
    <property type="entry name" value="POTYVIRUS_NIA_PRO"/>
    <property type="match status" value="1"/>
</dbReference>
<keyword evidence="20" id="KW-0472">Membrane</keyword>
<dbReference type="GO" id="GO:0008234">
    <property type="term" value="F:cysteine-type peptidase activity"/>
    <property type="evidence" value="ECO:0007669"/>
    <property type="project" value="InterPro"/>
</dbReference>
<dbReference type="Pfam" id="PF00270">
    <property type="entry name" value="DEAD"/>
    <property type="match status" value="1"/>
</dbReference>
<dbReference type="InterPro" id="IPR001592">
    <property type="entry name" value="Poty_coat"/>
</dbReference>
<dbReference type="InterPro" id="IPR014001">
    <property type="entry name" value="Helicase_ATP-bd"/>
</dbReference>
<evidence type="ECO:0000256" key="1">
    <source>
        <dbReference type="ARBA" id="ARBA00000785"/>
    </source>
</evidence>
<keyword evidence="4" id="KW-1036">Host cytoplasmic vesicle</keyword>
<dbReference type="InterPro" id="IPR009003">
    <property type="entry name" value="Peptidase_S1_PA"/>
</dbReference>
<keyword evidence="10" id="KW-0548">Nucleotidyltransferase</keyword>
<feature type="domain" description="Helicase ATP-binding" evidence="22">
    <location>
        <begin position="474"/>
        <end position="632"/>
    </location>
</feature>
<evidence type="ECO:0000256" key="2">
    <source>
        <dbReference type="ARBA" id="ARBA00004328"/>
    </source>
</evidence>
<feature type="transmembrane region" description="Helical" evidence="20">
    <location>
        <begin position="265"/>
        <end position="284"/>
    </location>
</feature>
<evidence type="ECO:0000256" key="13">
    <source>
        <dbReference type="ARBA" id="ARBA00022806"/>
    </source>
</evidence>
<dbReference type="GO" id="GO:0003723">
    <property type="term" value="F:RNA binding"/>
    <property type="evidence" value="ECO:0007669"/>
    <property type="project" value="InterPro"/>
</dbReference>
<dbReference type="PROSITE" id="PS50507">
    <property type="entry name" value="RDRP_SSRNA_POS"/>
    <property type="match status" value="1"/>
</dbReference>
<dbReference type="InterPro" id="IPR001205">
    <property type="entry name" value="RNA-dir_pol_C"/>
</dbReference>
<evidence type="ECO:0000256" key="6">
    <source>
        <dbReference type="ARBA" id="ARBA00022520"/>
    </source>
</evidence>
<evidence type="ECO:0000256" key="12">
    <source>
        <dbReference type="ARBA" id="ARBA00022801"/>
    </source>
</evidence>
<dbReference type="Pfam" id="PF08440">
    <property type="entry name" value="Poty_PP"/>
    <property type="match status" value="1"/>
</dbReference>
<dbReference type="GO" id="GO:0005524">
    <property type="term" value="F:ATP binding"/>
    <property type="evidence" value="ECO:0007669"/>
    <property type="project" value="UniProtKB-KW"/>
</dbReference>
<dbReference type="Gene3D" id="2.40.10.10">
    <property type="entry name" value="Trypsin-like serine proteases"/>
    <property type="match status" value="1"/>
</dbReference>
<evidence type="ECO:0000256" key="15">
    <source>
        <dbReference type="ARBA" id="ARBA00022844"/>
    </source>
</evidence>
<dbReference type="Gene3D" id="3.30.70.270">
    <property type="match status" value="1"/>
</dbReference>
<dbReference type="PRINTS" id="PR00966">
    <property type="entry name" value="NIAPOTYPTASE"/>
</dbReference>
<feature type="transmembrane region" description="Helical" evidence="20">
    <location>
        <begin position="339"/>
        <end position="358"/>
    </location>
</feature>
<dbReference type="GO" id="GO:0039694">
    <property type="term" value="P:viral RNA genome replication"/>
    <property type="evidence" value="ECO:0007669"/>
    <property type="project" value="InterPro"/>
</dbReference>
<proteinExistence type="predicted"/>
<dbReference type="InterPro" id="IPR043502">
    <property type="entry name" value="DNA/RNA_pol_sf"/>
</dbReference>
<keyword evidence="20" id="KW-0812">Transmembrane</keyword>